<keyword evidence="1" id="KW-0812">Transmembrane</keyword>
<feature type="domain" description="EamA" evidence="2">
    <location>
        <begin position="169"/>
        <end position="304"/>
    </location>
</feature>
<dbReference type="InterPro" id="IPR000620">
    <property type="entry name" value="EamA_dom"/>
</dbReference>
<feature type="transmembrane region" description="Helical" evidence="1">
    <location>
        <begin position="229"/>
        <end position="250"/>
    </location>
</feature>
<feature type="transmembrane region" description="Helical" evidence="1">
    <location>
        <begin position="195"/>
        <end position="217"/>
    </location>
</feature>
<name>A0A225SMN5_9BURK</name>
<gene>
    <name evidence="3" type="ORF">CEJ45_23500</name>
</gene>
<dbReference type="AlphaFoldDB" id="A0A225SMN5"/>
<comment type="caution">
    <text evidence="3">The sequence shown here is derived from an EMBL/GenBank/DDBJ whole genome shotgun (WGS) entry which is preliminary data.</text>
</comment>
<dbReference type="RefSeq" id="WP_088757418.1">
    <property type="nucleotide sequence ID" value="NZ_NJGV01000032.1"/>
</dbReference>
<feature type="transmembrane region" description="Helical" evidence="1">
    <location>
        <begin position="85"/>
        <end position="108"/>
    </location>
</feature>
<evidence type="ECO:0000256" key="1">
    <source>
        <dbReference type="SAM" id="Phobius"/>
    </source>
</evidence>
<protein>
    <recommendedName>
        <fullName evidence="2">EamA domain-containing protein</fullName>
    </recommendedName>
</protein>
<dbReference type="Proteomes" id="UP000214747">
    <property type="component" value="Unassembled WGS sequence"/>
</dbReference>
<feature type="transmembrane region" description="Helical" evidence="1">
    <location>
        <begin position="55"/>
        <end position="73"/>
    </location>
</feature>
<feature type="domain" description="EamA" evidence="2">
    <location>
        <begin position="20"/>
        <end position="155"/>
    </location>
</feature>
<dbReference type="EMBL" id="NJGV01000032">
    <property type="protein sequence ID" value="OWY31974.1"/>
    <property type="molecule type" value="Genomic_DNA"/>
</dbReference>
<keyword evidence="1" id="KW-0472">Membrane</keyword>
<keyword evidence="1" id="KW-1133">Transmembrane helix</keyword>
<dbReference type="GO" id="GO:0016020">
    <property type="term" value="C:membrane"/>
    <property type="evidence" value="ECO:0007669"/>
    <property type="project" value="InterPro"/>
</dbReference>
<reference evidence="3 4" key="1">
    <citation type="journal article" date="2010" name="Int. J. Syst. Evol. Microbiol.">
        <title>Reclassification of Herbaspirillum putei as a later heterotypic synonym of Herbaspirillum huttiense, with the description of H. huttiense subsp. huttiense subsp. nov. and H. huttiense subsp. putei subsp. nov., comb. nov., and description of Herbaspirillum aquaticum sp. nov.</title>
        <authorList>
            <person name="Dobritsa A.P."/>
            <person name="Reddy M.C."/>
            <person name="Samadpour M."/>
        </authorList>
    </citation>
    <scope>NUCLEOTIDE SEQUENCE [LARGE SCALE GENOMIC DNA]</scope>
    <source>
        <strain evidence="3 4">IEH 4430</strain>
    </source>
</reference>
<feature type="transmembrane region" description="Helical" evidence="1">
    <location>
        <begin position="21"/>
        <end position="43"/>
    </location>
</feature>
<feature type="transmembrane region" description="Helical" evidence="1">
    <location>
        <begin position="287"/>
        <end position="308"/>
    </location>
</feature>
<feature type="transmembrane region" description="Helical" evidence="1">
    <location>
        <begin position="114"/>
        <end position="132"/>
    </location>
</feature>
<dbReference type="PANTHER" id="PTHR22911:SF137">
    <property type="entry name" value="SOLUTE CARRIER FAMILY 35 MEMBER G2-RELATED"/>
    <property type="match status" value="1"/>
</dbReference>
<evidence type="ECO:0000313" key="4">
    <source>
        <dbReference type="Proteomes" id="UP000214747"/>
    </source>
</evidence>
<dbReference type="InterPro" id="IPR037185">
    <property type="entry name" value="EmrE-like"/>
</dbReference>
<accession>A0A225SMN5</accession>
<dbReference type="SUPFAM" id="SSF103481">
    <property type="entry name" value="Multidrug resistance efflux transporter EmrE"/>
    <property type="match status" value="2"/>
</dbReference>
<organism evidence="3 4">
    <name type="scientific">Herbaspirillum aquaticum</name>
    <dbReference type="NCBI Taxonomy" id="568783"/>
    <lineage>
        <taxon>Bacteria</taxon>
        <taxon>Pseudomonadati</taxon>
        <taxon>Pseudomonadota</taxon>
        <taxon>Betaproteobacteria</taxon>
        <taxon>Burkholderiales</taxon>
        <taxon>Oxalobacteraceae</taxon>
        <taxon>Herbaspirillum</taxon>
    </lineage>
</organism>
<dbReference type="Pfam" id="PF00892">
    <property type="entry name" value="EamA"/>
    <property type="match status" value="2"/>
</dbReference>
<evidence type="ECO:0000259" key="2">
    <source>
        <dbReference type="Pfam" id="PF00892"/>
    </source>
</evidence>
<dbReference type="Gene3D" id="1.10.3730.20">
    <property type="match status" value="1"/>
</dbReference>
<feature type="transmembrane region" description="Helical" evidence="1">
    <location>
        <begin position="168"/>
        <end position="188"/>
    </location>
</feature>
<dbReference type="PANTHER" id="PTHR22911">
    <property type="entry name" value="ACYL-MALONYL CONDENSING ENZYME-RELATED"/>
    <property type="match status" value="1"/>
</dbReference>
<feature type="transmembrane region" description="Helical" evidence="1">
    <location>
        <begin position="262"/>
        <end position="281"/>
    </location>
</feature>
<sequence length="313" mass="32864">MQNSLSPSPTRPEGHHTFARGILIGLLAAGIGALYTVFARWGINRGLQTFDLTALRFGVAGLVTAPVLAMAWIRDQRQFTDRWKTWLGIALLAGVPFGMLMFGGLQFAPVSHAAVFPFSAMSVMGMLLGAIFTGDRITWRRSMGILAVLGGLLLVAGLNASSFTGTTLMGDAMFILAGTLWAGFGIVLRKNRLDPLLATAVIAFSALITYVPLYLVLTGARSLLASSPHVLWTEVVIQGLIAGAGTLFTYARTVSLLGAGRAAIFPALTPGLAALLAWPVLGHMPTTAETTGCVVVMAGLILAVTGGAQRRGN</sequence>
<proteinExistence type="predicted"/>
<evidence type="ECO:0000313" key="3">
    <source>
        <dbReference type="EMBL" id="OWY31974.1"/>
    </source>
</evidence>
<keyword evidence="4" id="KW-1185">Reference proteome</keyword>
<feature type="transmembrane region" description="Helical" evidence="1">
    <location>
        <begin position="144"/>
        <end position="162"/>
    </location>
</feature>